<evidence type="ECO:0000313" key="2">
    <source>
        <dbReference type="Proteomes" id="UP000278609"/>
    </source>
</evidence>
<dbReference type="EMBL" id="RQYS01000013">
    <property type="protein sequence ID" value="RRD62265.1"/>
    <property type="molecule type" value="Genomic_DNA"/>
</dbReference>
<dbReference type="AlphaFoldDB" id="A0A3P1XUV7"/>
<protein>
    <submittedName>
        <fullName evidence="1">Uncharacterized protein</fullName>
    </submittedName>
</protein>
<dbReference type="Proteomes" id="UP000278609">
    <property type="component" value="Unassembled WGS sequence"/>
</dbReference>
<name>A0A3P1XUV7_TANFO</name>
<accession>A0A3P1XUV7</accession>
<evidence type="ECO:0000313" key="1">
    <source>
        <dbReference type="EMBL" id="RRD62265.1"/>
    </source>
</evidence>
<sequence length="174" mass="19633">MILTDYYRFERLATKAKSRMDCTASTMTYEEFEEKRATKATRATEHRDATNVGDLVFYYNDVPPQFGGNVHRKADKSISIKSKNLSSVYVPDPNTNFAYGDFKGTSDALLFVFHDLKIIDGVIQAGAIIEVFVARGKSKDRVPLYNALCDGELDEEMNALKKQVTKTVTEPEKQ</sequence>
<organism evidence="1 2">
    <name type="scientific">Tannerella forsythia</name>
    <name type="common">Bacteroides forsythus</name>
    <dbReference type="NCBI Taxonomy" id="28112"/>
    <lineage>
        <taxon>Bacteria</taxon>
        <taxon>Pseudomonadati</taxon>
        <taxon>Bacteroidota</taxon>
        <taxon>Bacteroidia</taxon>
        <taxon>Bacteroidales</taxon>
        <taxon>Tannerellaceae</taxon>
        <taxon>Tannerella</taxon>
    </lineage>
</organism>
<comment type="caution">
    <text evidence="1">The sequence shown here is derived from an EMBL/GenBank/DDBJ whole genome shotgun (WGS) entry which is preliminary data.</text>
</comment>
<reference evidence="1 2" key="1">
    <citation type="submission" date="2018-11" db="EMBL/GenBank/DDBJ databases">
        <title>Genomes From Bacteria Associated with the Canine Oral Cavity: a Test Case for Automated Genome-Based Taxonomic Assignment.</title>
        <authorList>
            <person name="Coil D.A."/>
            <person name="Jospin G."/>
            <person name="Darling A.E."/>
            <person name="Wallis C."/>
            <person name="Davis I.J."/>
            <person name="Harris S."/>
            <person name="Eisen J.A."/>
            <person name="Holcombe L.J."/>
            <person name="O'Flynn C."/>
        </authorList>
    </citation>
    <scope>NUCLEOTIDE SEQUENCE [LARGE SCALE GENOMIC DNA]</scope>
    <source>
        <strain evidence="1 2">OH2617_COT-023</strain>
    </source>
</reference>
<proteinExistence type="predicted"/>
<gene>
    <name evidence="1" type="ORF">EII40_03900</name>
</gene>
<dbReference type="OrthoDB" id="1076078at2"/>